<evidence type="ECO:0000256" key="6">
    <source>
        <dbReference type="ARBA" id="ARBA00022989"/>
    </source>
</evidence>
<dbReference type="InterPro" id="IPR055348">
    <property type="entry name" value="DctQ"/>
</dbReference>
<gene>
    <name evidence="11" type="ORF">J2S20_001534</name>
</gene>
<dbReference type="AlphaFoldDB" id="A0AAE3VAN3"/>
<evidence type="ECO:0000256" key="1">
    <source>
        <dbReference type="ARBA" id="ARBA00004429"/>
    </source>
</evidence>
<evidence type="ECO:0000256" key="5">
    <source>
        <dbReference type="ARBA" id="ARBA00022692"/>
    </source>
</evidence>
<keyword evidence="4" id="KW-0997">Cell inner membrane</keyword>
<evidence type="ECO:0000256" key="9">
    <source>
        <dbReference type="SAM" id="Phobius"/>
    </source>
</evidence>
<keyword evidence="2" id="KW-0813">Transport</keyword>
<comment type="caution">
    <text evidence="11">The sequence shown here is derived from an EMBL/GenBank/DDBJ whole genome shotgun (WGS) entry which is preliminary data.</text>
</comment>
<sequence length="179" mass="20486">MERKKSKLSGFFDIVNKMEDFVLAVLVIGMIVVIILQILGRITGHPFPWTEESSRYLFLWMMFVALAAGFNRCESSRVTLFLQLGPKWLKKLSEFLYALIVLGFFVFMFVCGMQVVQQQVQFHETGTAILIPMWIIGICQPIGAVLGFIGTLQSFMEYRDKVRIGDKETEKMKALENEG</sequence>
<dbReference type="PANTHER" id="PTHR35011">
    <property type="entry name" value="2,3-DIKETO-L-GULONATE TRAP TRANSPORTER SMALL PERMEASE PROTEIN YIAM"/>
    <property type="match status" value="1"/>
</dbReference>
<keyword evidence="3" id="KW-1003">Cell membrane</keyword>
<comment type="subcellular location">
    <subcellularLocation>
        <location evidence="1">Cell inner membrane</location>
        <topology evidence="1">Multi-pass membrane protein</topology>
    </subcellularLocation>
</comment>
<dbReference type="EMBL" id="JAUSTO010000008">
    <property type="protein sequence ID" value="MDQ0152836.1"/>
    <property type="molecule type" value="Genomic_DNA"/>
</dbReference>
<dbReference type="InterPro" id="IPR007387">
    <property type="entry name" value="TRAP_DctQ"/>
</dbReference>
<evidence type="ECO:0000256" key="3">
    <source>
        <dbReference type="ARBA" id="ARBA00022475"/>
    </source>
</evidence>
<evidence type="ECO:0000313" key="12">
    <source>
        <dbReference type="Proteomes" id="UP001241537"/>
    </source>
</evidence>
<dbReference type="RefSeq" id="WP_307254734.1">
    <property type="nucleotide sequence ID" value="NZ_JAUSTO010000008.1"/>
</dbReference>
<dbReference type="Pfam" id="PF04290">
    <property type="entry name" value="DctQ"/>
    <property type="match status" value="1"/>
</dbReference>
<feature type="transmembrane region" description="Helical" evidence="9">
    <location>
        <begin position="95"/>
        <end position="116"/>
    </location>
</feature>
<proteinExistence type="inferred from homology"/>
<name>A0AAE3VAN3_9FIRM</name>
<reference evidence="11" key="1">
    <citation type="submission" date="2023-07" db="EMBL/GenBank/DDBJ databases">
        <title>Genomic Encyclopedia of Type Strains, Phase IV (KMG-IV): sequencing the most valuable type-strain genomes for metagenomic binning, comparative biology and taxonomic classification.</title>
        <authorList>
            <person name="Goeker M."/>
        </authorList>
    </citation>
    <scope>NUCLEOTIDE SEQUENCE</scope>
    <source>
        <strain evidence="11">DSM 19659</strain>
    </source>
</reference>
<dbReference type="GO" id="GO:0005886">
    <property type="term" value="C:plasma membrane"/>
    <property type="evidence" value="ECO:0007669"/>
    <property type="project" value="UniProtKB-SubCell"/>
</dbReference>
<evidence type="ECO:0000256" key="4">
    <source>
        <dbReference type="ARBA" id="ARBA00022519"/>
    </source>
</evidence>
<feature type="transmembrane region" description="Helical" evidence="9">
    <location>
        <begin position="21"/>
        <end position="44"/>
    </location>
</feature>
<dbReference type="Proteomes" id="UP001241537">
    <property type="component" value="Unassembled WGS sequence"/>
</dbReference>
<evidence type="ECO:0000313" key="11">
    <source>
        <dbReference type="EMBL" id="MDQ0152836.1"/>
    </source>
</evidence>
<organism evidence="11 12">
    <name type="scientific">Moryella indoligenes</name>
    <dbReference type="NCBI Taxonomy" id="371674"/>
    <lineage>
        <taxon>Bacteria</taxon>
        <taxon>Bacillati</taxon>
        <taxon>Bacillota</taxon>
        <taxon>Clostridia</taxon>
        <taxon>Lachnospirales</taxon>
        <taxon>Lachnospiraceae</taxon>
        <taxon>Moryella</taxon>
    </lineage>
</organism>
<evidence type="ECO:0000256" key="7">
    <source>
        <dbReference type="ARBA" id="ARBA00023136"/>
    </source>
</evidence>
<keyword evidence="6 9" id="KW-1133">Transmembrane helix</keyword>
<keyword evidence="7 9" id="KW-0472">Membrane</keyword>
<feature type="transmembrane region" description="Helical" evidence="9">
    <location>
        <begin position="128"/>
        <end position="149"/>
    </location>
</feature>
<accession>A0AAE3VAN3</accession>
<comment type="similarity">
    <text evidence="8">Belongs to the TRAP transporter small permease family.</text>
</comment>
<protein>
    <submittedName>
        <fullName evidence="11">TRAP-type C4-dicarboxylate transport system permease small subunit</fullName>
    </submittedName>
</protein>
<evidence type="ECO:0000259" key="10">
    <source>
        <dbReference type="Pfam" id="PF04290"/>
    </source>
</evidence>
<feature type="domain" description="Tripartite ATP-independent periplasmic transporters DctQ component" evidence="10">
    <location>
        <begin position="30"/>
        <end position="156"/>
    </location>
</feature>
<evidence type="ECO:0000256" key="2">
    <source>
        <dbReference type="ARBA" id="ARBA00022448"/>
    </source>
</evidence>
<evidence type="ECO:0000256" key="8">
    <source>
        <dbReference type="ARBA" id="ARBA00038436"/>
    </source>
</evidence>
<keyword evidence="12" id="KW-1185">Reference proteome</keyword>
<keyword evidence="5 9" id="KW-0812">Transmembrane</keyword>
<feature type="transmembrane region" description="Helical" evidence="9">
    <location>
        <begin position="56"/>
        <end position="74"/>
    </location>
</feature>